<dbReference type="PANTHER" id="PTHR14359">
    <property type="entry name" value="HOMO-OLIGOMERIC FLAVIN CONTAINING CYS DECARBOXYLASE FAMILY"/>
    <property type="match status" value="1"/>
</dbReference>
<proteinExistence type="inferred from homology"/>
<feature type="binding site" evidence="3">
    <location>
        <position position="279"/>
    </location>
    <ligand>
        <name>CTP</name>
        <dbReference type="ChEBI" id="CHEBI:37563"/>
    </ligand>
</feature>
<dbReference type="NCBIfam" id="TIGR00521">
    <property type="entry name" value="coaBC_dfp"/>
    <property type="match status" value="1"/>
</dbReference>
<dbReference type="EC" id="4.1.1.36" evidence="3"/>
<accession>A0A2D3T450</accession>
<dbReference type="GO" id="GO:0046872">
    <property type="term" value="F:metal ion binding"/>
    <property type="evidence" value="ECO:0007669"/>
    <property type="project" value="UniProtKB-KW"/>
</dbReference>
<organism evidence="8 9">
    <name type="scientific">Candidatus Williamhamiltonella defendens</name>
    <dbReference type="NCBI Taxonomy" id="138072"/>
    <lineage>
        <taxon>Bacteria</taxon>
        <taxon>Pseudomonadati</taxon>
        <taxon>Pseudomonadota</taxon>
        <taxon>Gammaproteobacteria</taxon>
        <taxon>Enterobacterales</taxon>
        <taxon>Enterobacteriaceae</taxon>
        <taxon>aphid secondary symbionts</taxon>
        <taxon>Candidatus Williamhamiltonella</taxon>
    </lineage>
</organism>
<dbReference type="InterPro" id="IPR005252">
    <property type="entry name" value="CoaBC"/>
</dbReference>
<keyword evidence="3 4" id="KW-0285">Flavoprotein</keyword>
<evidence type="ECO:0000256" key="2">
    <source>
        <dbReference type="ARBA" id="ARBA00023239"/>
    </source>
</evidence>
<dbReference type="AlphaFoldDB" id="A0A2D3T450"/>
<protein>
    <recommendedName>
        <fullName evidence="3">Coenzyme A biosynthesis bifunctional protein CoaBC</fullName>
    </recommendedName>
    <alternativeName>
        <fullName evidence="3">DNA/pantothenate metabolism flavoprotein</fullName>
    </alternativeName>
    <alternativeName>
        <fullName evidence="3">Phosphopantothenoylcysteine synthetase/decarboxylase</fullName>
        <shortName evidence="3">PPCS-PPCDC</shortName>
    </alternativeName>
    <domain>
        <recommendedName>
            <fullName evidence="3">Phosphopantothenoylcysteine decarboxylase</fullName>
            <shortName evidence="3">PPC decarboxylase</shortName>
            <shortName evidence="3">PPC-DC</shortName>
            <ecNumber evidence="3">4.1.1.36</ecNumber>
        </recommendedName>
        <alternativeName>
            <fullName evidence="3">CoaC</fullName>
        </alternativeName>
    </domain>
    <domain>
        <recommendedName>
            <fullName evidence="3">Phosphopantothenate--cysteine ligase</fullName>
            <ecNumber evidence="3">6.3.2.5</ecNumber>
        </recommendedName>
        <alternativeName>
            <fullName evidence="3">CoaB</fullName>
        </alternativeName>
        <alternativeName>
            <fullName evidence="3">Phosphopantothenoylcysteine synthetase</fullName>
            <shortName evidence="3">PPC synthetase</shortName>
            <shortName evidence="3">PPC-S</shortName>
        </alternativeName>
    </domain>
</protein>
<comment type="similarity">
    <text evidence="3 4">In the N-terminal section; belongs to the HFCD (homo-oligomeric flavin containing Cys decarboxylase) superfamily.</text>
</comment>
<comment type="pathway">
    <text evidence="3 4">Cofactor biosynthesis; coenzyme A biosynthesis; CoA from (R)-pantothenate: step 2/5.</text>
</comment>
<evidence type="ECO:0000256" key="1">
    <source>
        <dbReference type="ARBA" id="ARBA00022793"/>
    </source>
</evidence>
<dbReference type="EMBL" id="CP017606">
    <property type="protein sequence ID" value="ATW30557.1"/>
    <property type="molecule type" value="Genomic_DNA"/>
</dbReference>
<feature type="domain" description="Flavoprotein" evidence="5">
    <location>
        <begin position="6"/>
        <end position="179"/>
    </location>
</feature>
<feature type="binding site" evidence="3">
    <location>
        <begin position="305"/>
        <end position="308"/>
    </location>
    <ligand>
        <name>CTP</name>
        <dbReference type="ChEBI" id="CHEBI:37563"/>
    </ligand>
</feature>
<dbReference type="HAMAP" id="MF_02225">
    <property type="entry name" value="CoaBC"/>
    <property type="match status" value="1"/>
</dbReference>
<comment type="function">
    <text evidence="3">Catalyzes two sequential steps in the biosynthesis of coenzyme A. In the first step cysteine is conjugated to 4'-phosphopantothenate to form 4-phosphopantothenoylcysteine. In the second step the latter compound is decarboxylated to form 4'-phosphopantotheine.</text>
</comment>
<keyword evidence="3 4" id="KW-0436">Ligase</keyword>
<keyword evidence="3" id="KW-0479">Metal-binding</keyword>
<dbReference type="GO" id="GO:0015941">
    <property type="term" value="P:pantothenate catabolic process"/>
    <property type="evidence" value="ECO:0007669"/>
    <property type="project" value="InterPro"/>
</dbReference>
<feature type="binding site" evidence="3">
    <location>
        <position position="338"/>
    </location>
    <ligand>
        <name>CTP</name>
        <dbReference type="ChEBI" id="CHEBI:37563"/>
    </ligand>
</feature>
<dbReference type="Gene3D" id="3.40.50.10300">
    <property type="entry name" value="CoaB-like"/>
    <property type="match status" value="1"/>
</dbReference>
<dbReference type="UniPathway" id="UPA00241">
    <property type="reaction ID" value="UER00353"/>
</dbReference>
<keyword evidence="3 4" id="KW-0288">FMN</keyword>
<feature type="region of interest" description="Phosphopantothenoylcysteine decarboxylase" evidence="3">
    <location>
        <begin position="1"/>
        <end position="190"/>
    </location>
</feature>
<dbReference type="SUPFAM" id="SSF52507">
    <property type="entry name" value="Homo-oligomeric flavin-containing Cys decarboxylases, HFCD"/>
    <property type="match status" value="1"/>
</dbReference>
<dbReference type="GO" id="GO:0071513">
    <property type="term" value="C:phosphopantothenoylcysteine decarboxylase complex"/>
    <property type="evidence" value="ECO:0007669"/>
    <property type="project" value="TreeGrafter"/>
</dbReference>
<feature type="binding site" evidence="3">
    <location>
        <position position="289"/>
    </location>
    <ligand>
        <name>CTP</name>
        <dbReference type="ChEBI" id="CHEBI:37563"/>
    </ligand>
</feature>
<keyword evidence="3" id="KW-0460">Magnesium</keyword>
<dbReference type="SUPFAM" id="SSF102645">
    <property type="entry name" value="CoaB-like"/>
    <property type="match status" value="1"/>
</dbReference>
<keyword evidence="3" id="KW-0511">Multifunctional enzyme</keyword>
<comment type="cofactor">
    <cofactor evidence="3">
        <name>Mg(2+)</name>
        <dbReference type="ChEBI" id="CHEBI:18420"/>
    </cofactor>
</comment>
<evidence type="ECO:0000259" key="6">
    <source>
        <dbReference type="Pfam" id="PF04127"/>
    </source>
</evidence>
<comment type="catalytic activity">
    <reaction evidence="3 4">
        <text>N-[(R)-4-phosphopantothenoyl]-L-cysteine + H(+) = (R)-4'-phosphopantetheine + CO2</text>
        <dbReference type="Rhea" id="RHEA:16793"/>
        <dbReference type="ChEBI" id="CHEBI:15378"/>
        <dbReference type="ChEBI" id="CHEBI:16526"/>
        <dbReference type="ChEBI" id="CHEBI:59458"/>
        <dbReference type="ChEBI" id="CHEBI:61723"/>
        <dbReference type="EC" id="4.1.1.36"/>
    </reaction>
</comment>
<dbReference type="InterPro" id="IPR036551">
    <property type="entry name" value="Flavin_trans-like"/>
</dbReference>
<feature type="active site" description="Proton donor" evidence="3">
    <location>
        <position position="158"/>
    </location>
</feature>
<comment type="cofactor">
    <cofactor evidence="3">
        <name>FMN</name>
        <dbReference type="ChEBI" id="CHEBI:58210"/>
    </cofactor>
    <text evidence="3">Binds 1 FMN per subunit.</text>
</comment>
<reference evidence="9" key="1">
    <citation type="submission" date="2016-10" db="EMBL/GenBank/DDBJ databases">
        <authorList>
            <person name="Chevignon G."/>
        </authorList>
    </citation>
    <scope>NUCLEOTIDE SEQUENCE [LARGE SCALE GENOMIC DNA]</scope>
    <source>
        <strain evidence="9">A2C</strain>
    </source>
</reference>
<dbReference type="Proteomes" id="UP000792865">
    <property type="component" value="Chromosome"/>
</dbReference>
<dbReference type="Pfam" id="PF02441">
    <property type="entry name" value="Flavoprotein"/>
    <property type="match status" value="1"/>
</dbReference>
<evidence type="ECO:0000313" key="8">
    <source>
        <dbReference type="EMBL" id="ATW30557.1"/>
    </source>
</evidence>
<feature type="binding site" evidence="3">
    <location>
        <position position="342"/>
    </location>
    <ligand>
        <name>CTP</name>
        <dbReference type="ChEBI" id="CHEBI:37563"/>
    </ligand>
</feature>
<comment type="catalytic activity">
    <reaction evidence="3 4">
        <text>(R)-4'-phosphopantothenate + L-cysteine + CTP = N-[(R)-4-phosphopantothenoyl]-L-cysteine + CMP + diphosphate + H(+)</text>
        <dbReference type="Rhea" id="RHEA:19397"/>
        <dbReference type="ChEBI" id="CHEBI:10986"/>
        <dbReference type="ChEBI" id="CHEBI:15378"/>
        <dbReference type="ChEBI" id="CHEBI:33019"/>
        <dbReference type="ChEBI" id="CHEBI:35235"/>
        <dbReference type="ChEBI" id="CHEBI:37563"/>
        <dbReference type="ChEBI" id="CHEBI:59458"/>
        <dbReference type="ChEBI" id="CHEBI:60377"/>
        <dbReference type="EC" id="6.3.2.5"/>
    </reaction>
</comment>
<evidence type="ECO:0000256" key="3">
    <source>
        <dbReference type="HAMAP-Rule" id="MF_02225"/>
    </source>
</evidence>
<dbReference type="InterPro" id="IPR035929">
    <property type="entry name" value="CoaB-like_sf"/>
</dbReference>
<dbReference type="RefSeq" id="WP_095034736.1">
    <property type="nucleotide sequence ID" value="NZ_CADIJH010000005.1"/>
</dbReference>
<dbReference type="GO" id="GO:0004633">
    <property type="term" value="F:phosphopantothenoylcysteine decarboxylase activity"/>
    <property type="evidence" value="ECO:0007669"/>
    <property type="project" value="UniProtKB-UniRule"/>
</dbReference>
<dbReference type="EMBL" id="CP022932">
    <property type="protein sequence ID" value="ASV34264.1"/>
    <property type="molecule type" value="Genomic_DNA"/>
</dbReference>
<evidence type="ECO:0000259" key="5">
    <source>
        <dbReference type="Pfam" id="PF02441"/>
    </source>
</evidence>
<keyword evidence="1 3" id="KW-0210">Decarboxylase</keyword>
<comment type="function">
    <text evidence="4">Catalyzes two steps in the biosynthesis of coenzyme A. In the first step cysteine is conjugated to 4'-phosphopantothenate to form 4-phosphopantothenoylcysteine, in the latter compound is decarboxylated to form 4'-phosphopantotheine.</text>
</comment>
<dbReference type="Gene3D" id="3.40.50.1950">
    <property type="entry name" value="Flavin prenyltransferase-like"/>
    <property type="match status" value="1"/>
</dbReference>
<comment type="similarity">
    <text evidence="3 4">In the C-terminal section; belongs to the PPC synthetase family.</text>
</comment>
<gene>
    <name evidence="3 7" type="primary">coaBC</name>
    <name evidence="8" type="ORF">BJP41_09715</name>
    <name evidence="7" type="ORF">CJJ18_10275</name>
</gene>
<dbReference type="Proteomes" id="UP000230008">
    <property type="component" value="Chromosome"/>
</dbReference>
<feature type="region of interest" description="Phosphopantothenate--cysteine ligase" evidence="3">
    <location>
        <begin position="191"/>
        <end position="401"/>
    </location>
</feature>
<dbReference type="Pfam" id="PF04127">
    <property type="entry name" value="DFP"/>
    <property type="match status" value="1"/>
</dbReference>
<keyword evidence="2 3" id="KW-0456">Lyase</keyword>
<reference evidence="9" key="3">
    <citation type="submission" date="2017-11" db="EMBL/GenBank/DDBJ databases">
        <title>PacBio sequencing of new strain of the secondary endosymbiont Candidatus Hamiltonella defensa.</title>
        <authorList>
            <person name="Strand M.R."/>
            <person name="Oliver K."/>
        </authorList>
    </citation>
    <scope>NUCLEOTIDE SEQUENCE [LARGE SCALE GENOMIC DNA]</scope>
    <source>
        <strain evidence="9">A2C</strain>
    </source>
</reference>
<evidence type="ECO:0000256" key="4">
    <source>
        <dbReference type="RuleBase" id="RU364078"/>
    </source>
</evidence>
<comment type="pathway">
    <text evidence="3 4">Cofactor biosynthesis; coenzyme A biosynthesis; CoA from (R)-pantothenate: step 3/5.</text>
</comment>
<dbReference type="GO" id="GO:0004632">
    <property type="term" value="F:phosphopantothenate--cysteine ligase activity"/>
    <property type="evidence" value="ECO:0007669"/>
    <property type="project" value="UniProtKB-UniRule"/>
</dbReference>
<feature type="binding site" evidence="3">
    <location>
        <position position="324"/>
    </location>
    <ligand>
        <name>CTP</name>
        <dbReference type="ChEBI" id="CHEBI:37563"/>
    </ligand>
</feature>
<evidence type="ECO:0000313" key="9">
    <source>
        <dbReference type="Proteomes" id="UP000230008"/>
    </source>
</evidence>
<evidence type="ECO:0000313" key="7">
    <source>
        <dbReference type="EMBL" id="ASV34264.1"/>
    </source>
</evidence>
<dbReference type="PANTHER" id="PTHR14359:SF6">
    <property type="entry name" value="PHOSPHOPANTOTHENOYLCYSTEINE DECARBOXYLASE"/>
    <property type="match status" value="1"/>
</dbReference>
<dbReference type="InterPro" id="IPR003382">
    <property type="entry name" value="Flavoprotein"/>
</dbReference>
<feature type="domain" description="DNA/pantothenate metabolism flavoprotein C-terminal" evidence="6">
    <location>
        <begin position="188"/>
        <end position="394"/>
    </location>
</feature>
<dbReference type="InterPro" id="IPR007085">
    <property type="entry name" value="DNA/pantothenate-metab_flavo_C"/>
</dbReference>
<reference evidence="8" key="4">
    <citation type="journal article" date="2018" name="Genome Biol. Evol.">
        <title>Culture-Facilitated Comparative Genomics of the Facultative Symbiont Hamiltonella defensa.</title>
        <authorList>
            <person name="Chevignon G."/>
            <person name="Boyd B.M."/>
            <person name="Brandt J.W."/>
            <person name="Oliver K.M."/>
            <person name="Strand M.R."/>
        </authorList>
    </citation>
    <scope>NUCLEOTIDE SEQUENCE</scope>
    <source>
        <strain evidence="8">A2C</strain>
    </source>
</reference>
<comment type="caution">
    <text evidence="3">Lacks conserved residue(s) required for the propagation of feature annotation.</text>
</comment>
<sequence>MPLSGKHILLGISGGIAAYKSPDIVRRLRENGAKVRVVMTEAAKYFITPLTLQAVSGHPVSDHLFDPAAESAMGHIQLSKWADLLIIAPATADFLARVAVGMADDLLTTLCLSAPVPVVVLPSMNQQMYRAKATQTNLKILAERGILLWGPDSGDQACGDNGPGRMLEPRDIVALVKNHFSTQKDGHGLRIMITAGPTREAFDPVRFISNQSSGKMGFAIAKAAAQLGAQVTLISGSVSLETPASVHRINVISALEMQQNVRDQAHLQDIFIACAAVADYRPQVCSEQKMKKHKDKIRLEMVKNPDIVSEVAHMTQNRPFVVGFAAETHDMKKYARQKLIQKNLDLICANDVSLSDQGFDSDRNALHLFWENGEKTLPLEDKNILAQLLIKEVLTRYDEKN</sequence>
<dbReference type="GO" id="GO:0010181">
    <property type="term" value="F:FMN binding"/>
    <property type="evidence" value="ECO:0007669"/>
    <property type="project" value="UniProtKB-UniRule"/>
</dbReference>
<name>A0A2D3T450_9ENTR</name>
<dbReference type="GO" id="GO:0015937">
    <property type="term" value="P:coenzyme A biosynthetic process"/>
    <property type="evidence" value="ECO:0007669"/>
    <property type="project" value="UniProtKB-UniRule"/>
</dbReference>
<reference evidence="7" key="2">
    <citation type="submission" date="2017-08" db="EMBL/GenBank/DDBJ databases">
        <title>Genome sequence of Candidatus Hamiltonella defensa from Acyrthosiphon pisum strain MI47.</title>
        <authorList>
            <person name="Patel V.A."/>
            <person name="Chevignon G."/>
            <person name="Russell J.A."/>
            <person name="Oliver K.M."/>
        </authorList>
    </citation>
    <scope>NUCLEOTIDE SEQUENCE</scope>
    <source>
        <strain evidence="7">MI47</strain>
    </source>
</reference>
<dbReference type="EC" id="6.3.2.5" evidence="3"/>